<proteinExistence type="predicted"/>
<dbReference type="GO" id="GO:0016787">
    <property type="term" value="F:hydrolase activity"/>
    <property type="evidence" value="ECO:0007669"/>
    <property type="project" value="UniProtKB-KW"/>
</dbReference>
<reference evidence="4 5" key="1">
    <citation type="submission" date="2016-10" db="EMBL/GenBank/DDBJ databases">
        <authorList>
            <person name="de Groot N.N."/>
        </authorList>
    </citation>
    <scope>NUCLEOTIDE SEQUENCE [LARGE SCALE GENOMIC DNA]</scope>
    <source>
        <strain evidence="4 5">DSM 19981</strain>
    </source>
</reference>
<organism evidence="4 5">
    <name type="scientific">Falsiroseomonas stagni DSM 19981</name>
    <dbReference type="NCBI Taxonomy" id="1123062"/>
    <lineage>
        <taxon>Bacteria</taxon>
        <taxon>Pseudomonadati</taxon>
        <taxon>Pseudomonadota</taxon>
        <taxon>Alphaproteobacteria</taxon>
        <taxon>Acetobacterales</taxon>
        <taxon>Roseomonadaceae</taxon>
        <taxon>Falsiroseomonas</taxon>
    </lineage>
</organism>
<dbReference type="Gene3D" id="3.40.50.300">
    <property type="entry name" value="P-loop containing nucleotide triphosphate hydrolases"/>
    <property type="match status" value="1"/>
</dbReference>
<dbReference type="Pfam" id="PF00176">
    <property type="entry name" value="SNF2-rel_dom"/>
    <property type="match status" value="1"/>
</dbReference>
<dbReference type="GO" id="GO:0004386">
    <property type="term" value="F:helicase activity"/>
    <property type="evidence" value="ECO:0007669"/>
    <property type="project" value="UniProtKB-KW"/>
</dbReference>
<keyword evidence="1" id="KW-0378">Hydrolase</keyword>
<evidence type="ECO:0000313" key="4">
    <source>
        <dbReference type="EMBL" id="SFK18063.1"/>
    </source>
</evidence>
<gene>
    <name evidence="4" type="ORF">SAMN02745775_101243</name>
</gene>
<keyword evidence="4" id="KW-0547">Nucleotide-binding</keyword>
<dbReference type="InterPro" id="IPR027417">
    <property type="entry name" value="P-loop_NTPase"/>
</dbReference>
<dbReference type="InterPro" id="IPR001650">
    <property type="entry name" value="Helicase_C-like"/>
</dbReference>
<dbReference type="STRING" id="1123062.SAMN02745775_101243"/>
<keyword evidence="5" id="KW-1185">Reference proteome</keyword>
<dbReference type="Proteomes" id="UP000199473">
    <property type="component" value="Unassembled WGS sequence"/>
</dbReference>
<dbReference type="InterPro" id="IPR038718">
    <property type="entry name" value="SNF2-like_sf"/>
</dbReference>
<dbReference type="AlphaFoldDB" id="A0A1I3XEX3"/>
<dbReference type="Pfam" id="PF00271">
    <property type="entry name" value="Helicase_C"/>
    <property type="match status" value="1"/>
</dbReference>
<evidence type="ECO:0000259" key="2">
    <source>
        <dbReference type="PROSITE" id="PS51192"/>
    </source>
</evidence>
<sequence length="789" mass="86396">MRAVLRLKDVLPEQTTASVQSPGALLSLRLVYADAFTLDLADGDEPELIPFLRRNPADLDDPGDNAALPDAQQDQFRGRFNQFTAARGRYALGGGTYVVLSKPLQEALQVVREVQSHSATGKREFFRNPRPLIAARLGEAYNSTVIENLFRETKGYSDRVLGLGLWQPKVLPWVQRPGGNWFGPEDGAPSALGLRVGDRSLRIATEQVAPAVSAVESAVAAQRPRATIATLDGQVELPATESTLSAVRALRDAITPTASRDAAREKEPIEALLILDGVDDDSLFTPAARHRPTQLSASPPMLLATSLKLHQEQGLTWLCTAWNSGAPGVLLADDMGLGKTLQVLAFMATLRDEMRAGTIPAKPMLIVAPTGLLANWEAEHDRHLHAPGLGRLARAFGTGLKQFAGPGKRMEPALLQGLDWVLTTYETLRDNQAAFADVPFALIAFDEAQKIKNPGVQMTHAAKGMNADFAIAMTGTPVENRLADLWCILDTVHPGLLGPLKAFSQAYEASTEPEKLAELRRLLEQGRDRLTAPMLRRLKIDHLKGLPEKRERRAQRRMPEAQADAYRLAIAGARTISAPSAKLIALQSIRRISLHPDPDAPLPDADYIGRSARLSACFDVLDEVAHHREKALIFLDDLSMQANLAALIQRRYRLPSAPLLINGGVAGLDRQRRVDRFQNGGSEFDVMILSPRAGGVGLTLTAATHVIHLSRWWNPAVEDQCTDRAYRIGQNRPVTVHTLLALLPGAEDDSFDVRLDDLLSRKRRLSRELLQPPAGGDQDRDELFQRVVG</sequence>
<dbReference type="SMART" id="SM00490">
    <property type="entry name" value="HELICc"/>
    <property type="match status" value="1"/>
</dbReference>
<keyword evidence="4" id="KW-0067">ATP-binding</keyword>
<dbReference type="SMART" id="SM00487">
    <property type="entry name" value="DEXDc"/>
    <property type="match status" value="1"/>
</dbReference>
<dbReference type="InterPro" id="IPR014001">
    <property type="entry name" value="Helicase_ATP-bd"/>
</dbReference>
<keyword evidence="4" id="KW-0347">Helicase</keyword>
<dbReference type="GO" id="GO:0005524">
    <property type="term" value="F:ATP binding"/>
    <property type="evidence" value="ECO:0007669"/>
    <property type="project" value="InterPro"/>
</dbReference>
<dbReference type="SUPFAM" id="SSF52540">
    <property type="entry name" value="P-loop containing nucleoside triphosphate hydrolases"/>
    <property type="match status" value="2"/>
</dbReference>
<dbReference type="InterPro" id="IPR049730">
    <property type="entry name" value="SNF2/RAD54-like_C"/>
</dbReference>
<dbReference type="Gene3D" id="3.40.50.10810">
    <property type="entry name" value="Tandem AAA-ATPase domain"/>
    <property type="match status" value="1"/>
</dbReference>
<dbReference type="PROSITE" id="PS51192">
    <property type="entry name" value="HELICASE_ATP_BIND_1"/>
    <property type="match status" value="1"/>
</dbReference>
<dbReference type="PANTHER" id="PTHR10799">
    <property type="entry name" value="SNF2/RAD54 HELICASE FAMILY"/>
    <property type="match status" value="1"/>
</dbReference>
<dbReference type="CDD" id="cd18793">
    <property type="entry name" value="SF2_C_SNF"/>
    <property type="match status" value="1"/>
</dbReference>
<name>A0A1I3XEX3_9PROT</name>
<dbReference type="PROSITE" id="PS51194">
    <property type="entry name" value="HELICASE_CTER"/>
    <property type="match status" value="1"/>
</dbReference>
<dbReference type="InterPro" id="IPR000330">
    <property type="entry name" value="SNF2_N"/>
</dbReference>
<dbReference type="EMBL" id="FOSQ01000001">
    <property type="protein sequence ID" value="SFK18063.1"/>
    <property type="molecule type" value="Genomic_DNA"/>
</dbReference>
<accession>A0A1I3XEX3</accession>
<feature type="domain" description="Helicase C-terminal" evidence="3">
    <location>
        <begin position="619"/>
        <end position="788"/>
    </location>
</feature>
<evidence type="ECO:0000256" key="1">
    <source>
        <dbReference type="ARBA" id="ARBA00022801"/>
    </source>
</evidence>
<protein>
    <submittedName>
        <fullName evidence="4">Helicase conserved C-terminal domain-containing protein</fullName>
    </submittedName>
</protein>
<evidence type="ECO:0000313" key="5">
    <source>
        <dbReference type="Proteomes" id="UP000199473"/>
    </source>
</evidence>
<feature type="domain" description="Helicase ATP-binding" evidence="2">
    <location>
        <begin position="320"/>
        <end position="495"/>
    </location>
</feature>
<evidence type="ECO:0000259" key="3">
    <source>
        <dbReference type="PROSITE" id="PS51194"/>
    </source>
</evidence>